<gene>
    <name evidence="4" type="ORF">ABW22_08505</name>
</gene>
<dbReference type="PATRIC" id="fig|36861.3.peg.1357"/>
<dbReference type="Proteomes" id="UP000064243">
    <property type="component" value="Unassembled WGS sequence"/>
</dbReference>
<dbReference type="InterPro" id="IPR027485">
    <property type="entry name" value="AMMECR1_N"/>
</dbReference>
<comment type="caution">
    <text evidence="4">The sequence shown here is derived from an EMBL/GenBank/DDBJ whole genome shotgun (WGS) entry which is preliminary data.</text>
</comment>
<dbReference type="InterPro" id="IPR027623">
    <property type="entry name" value="AmmeMemoSam_A"/>
</dbReference>
<keyword evidence="5" id="KW-1185">Reference proteome</keyword>
<dbReference type="AlphaFoldDB" id="A0A106BP59"/>
<dbReference type="InterPro" id="IPR023473">
    <property type="entry name" value="AMMECR1"/>
</dbReference>
<dbReference type="STRING" id="1123392.GCA_000376425_02384"/>
<dbReference type="RefSeq" id="WP_059754836.1">
    <property type="nucleotide sequence ID" value="NZ_LDUG01000021.1"/>
</dbReference>
<accession>A0A106BP59</accession>
<dbReference type="Gene3D" id="3.30.1490.150">
    <property type="entry name" value="Hypothetical protein ph0010, domain 2"/>
    <property type="match status" value="1"/>
</dbReference>
<dbReference type="PROSITE" id="PS51112">
    <property type="entry name" value="AMMECR1"/>
    <property type="match status" value="1"/>
</dbReference>
<dbReference type="OrthoDB" id="9782820at2"/>
<dbReference type="EMBL" id="LDUG01000021">
    <property type="protein sequence ID" value="KVW96066.1"/>
    <property type="molecule type" value="Genomic_DNA"/>
</dbReference>
<comment type="similarity">
    <text evidence="1 2">Belongs to the MEMO1 family.</text>
</comment>
<evidence type="ECO:0000313" key="4">
    <source>
        <dbReference type="EMBL" id="KVW96066.1"/>
    </source>
</evidence>
<dbReference type="SUPFAM" id="SSF143447">
    <property type="entry name" value="AMMECR1-like"/>
    <property type="match status" value="1"/>
</dbReference>
<feature type="domain" description="AMMECR1" evidence="3">
    <location>
        <begin position="275"/>
        <end position="461"/>
    </location>
</feature>
<dbReference type="InterPro" id="IPR002733">
    <property type="entry name" value="AMMECR1_domain"/>
</dbReference>
<dbReference type="NCBIfam" id="TIGR00296">
    <property type="entry name" value="TIGR00296 family protein"/>
    <property type="match status" value="1"/>
</dbReference>
<dbReference type="CDD" id="cd07361">
    <property type="entry name" value="MEMO_like"/>
    <property type="match status" value="1"/>
</dbReference>
<dbReference type="NCBIfam" id="TIGR04336">
    <property type="entry name" value="AmmeMemoSam_B"/>
    <property type="match status" value="1"/>
</dbReference>
<dbReference type="PANTHER" id="PTHR11060:SF0">
    <property type="entry name" value="PROTEIN MEMO1"/>
    <property type="match status" value="1"/>
</dbReference>
<evidence type="ECO:0000313" key="5">
    <source>
        <dbReference type="Proteomes" id="UP000064243"/>
    </source>
</evidence>
<evidence type="ECO:0000256" key="1">
    <source>
        <dbReference type="ARBA" id="ARBA00006315"/>
    </source>
</evidence>
<name>A0A106BP59_THIDE</name>
<dbReference type="HAMAP" id="MF_00055">
    <property type="entry name" value="MEMO1"/>
    <property type="match status" value="1"/>
</dbReference>
<dbReference type="Pfam" id="PF01875">
    <property type="entry name" value="Memo"/>
    <property type="match status" value="1"/>
</dbReference>
<sequence>MPAIRPAAMAGMFYPDNPIVLRQTLVDLLANAPAADALRAPKALIVPHAGYVYSGAVAASAYARLAGLRGHICRVVLLGPTHRVYVRGLALPGAERFATPLGEIQLDREAMQGIADLPQVTTSAAAHQMEHSLEVQLPFLQQVLGDFMLLPLAVGEATADEVAAVLEQVWGGDETLIVISSDLSHFLPDALARKVDGGTVDAILALDPHLSHEQACGATPVNGLLLAARRHGLHPVALDVRNSSDTAGDPDRVVGYAAFAFTAAASPEKSRKVEADQAEAEKGASLLTLARAEIAKQFWEHVQEPSARPWMAEPGASFVTLTRQGELRGCIGTLEAHRPLGLDVRGNAVAAAFRDPRFMPLSRAEFDDVRVEVSVLSPHQALAAGSEKDALAVLRPGIDGVVFEYGHYRSTFLPQVWEQLPEPAEFLAHLKRKAGLPVDFWAEEVRLSRYTVSKWKEPHEQ</sequence>
<dbReference type="Gene3D" id="3.40.830.10">
    <property type="entry name" value="LigB-like"/>
    <property type="match status" value="1"/>
</dbReference>
<dbReference type="Pfam" id="PF01871">
    <property type="entry name" value="AMMECR1"/>
    <property type="match status" value="1"/>
</dbReference>
<proteinExistence type="inferred from homology"/>
<dbReference type="InterPro" id="IPR002737">
    <property type="entry name" value="MEMO1_fam"/>
</dbReference>
<dbReference type="InterPro" id="IPR036071">
    <property type="entry name" value="AMMECR1_dom_sf"/>
</dbReference>
<evidence type="ECO:0000259" key="3">
    <source>
        <dbReference type="PROSITE" id="PS51112"/>
    </source>
</evidence>
<dbReference type="NCBIfam" id="TIGR04335">
    <property type="entry name" value="AmmeMemoSam_A"/>
    <property type="match status" value="1"/>
</dbReference>
<evidence type="ECO:0000256" key="2">
    <source>
        <dbReference type="HAMAP-Rule" id="MF_00055"/>
    </source>
</evidence>
<dbReference type="Gene3D" id="3.30.700.20">
    <property type="entry name" value="Hypothetical protein ph0010, domain 1"/>
    <property type="match status" value="1"/>
</dbReference>
<dbReference type="PANTHER" id="PTHR11060">
    <property type="entry name" value="PROTEIN MEMO1"/>
    <property type="match status" value="1"/>
</dbReference>
<protein>
    <recommendedName>
        <fullName evidence="2">MEMO1 family protein ABW22_08505</fullName>
    </recommendedName>
</protein>
<organism evidence="4 5">
    <name type="scientific">Thiobacillus denitrificans</name>
    <dbReference type="NCBI Taxonomy" id="36861"/>
    <lineage>
        <taxon>Bacteria</taxon>
        <taxon>Pseudomonadati</taxon>
        <taxon>Pseudomonadota</taxon>
        <taxon>Betaproteobacteria</taxon>
        <taxon>Nitrosomonadales</taxon>
        <taxon>Thiobacillaceae</taxon>
        <taxon>Thiobacillus</taxon>
    </lineage>
</organism>
<reference evidence="4 5" key="1">
    <citation type="journal article" date="2015" name="Appl. Environ. Microbiol.">
        <title>Aerobic and Anaerobic Thiosulfate Oxidation by a Cold-Adapted, Subglacial Chemoautotroph.</title>
        <authorList>
            <person name="Harrold Z.R."/>
            <person name="Skidmore M.L."/>
            <person name="Hamilton T.L."/>
            <person name="Desch L."/>
            <person name="Amada K."/>
            <person name="van Gelder W."/>
            <person name="Glover K."/>
            <person name="Roden E.E."/>
            <person name="Boyd E.S."/>
        </authorList>
    </citation>
    <scope>NUCLEOTIDE SEQUENCE [LARGE SCALE GENOMIC DNA]</scope>
    <source>
        <strain evidence="4 5">RG</strain>
    </source>
</reference>